<dbReference type="PANTHER" id="PTHR43671:SF13">
    <property type="entry name" value="SERINE_THREONINE-PROTEIN KINASE NEK2"/>
    <property type="match status" value="1"/>
</dbReference>
<organism evidence="9 10">
    <name type="scientific">Larkinella knui</name>
    <dbReference type="NCBI Taxonomy" id="2025310"/>
    <lineage>
        <taxon>Bacteria</taxon>
        <taxon>Pseudomonadati</taxon>
        <taxon>Bacteroidota</taxon>
        <taxon>Cytophagia</taxon>
        <taxon>Cytophagales</taxon>
        <taxon>Spirosomataceae</taxon>
        <taxon>Larkinella</taxon>
    </lineage>
</organism>
<keyword evidence="9" id="KW-0723">Serine/threonine-protein kinase</keyword>
<gene>
    <name evidence="9" type="ORF">EHT87_13045</name>
</gene>
<proteinExistence type="predicted"/>
<dbReference type="EMBL" id="RQJP01000002">
    <property type="protein sequence ID" value="RRB15446.1"/>
    <property type="molecule type" value="Genomic_DNA"/>
</dbReference>
<dbReference type="Pfam" id="PF00069">
    <property type="entry name" value="Pkinase"/>
    <property type="match status" value="1"/>
</dbReference>
<keyword evidence="2" id="KW-0808">Transferase</keyword>
<dbReference type="GO" id="GO:0005524">
    <property type="term" value="F:ATP binding"/>
    <property type="evidence" value="ECO:0007669"/>
    <property type="project" value="UniProtKB-KW"/>
</dbReference>
<dbReference type="Proteomes" id="UP000274271">
    <property type="component" value="Unassembled WGS sequence"/>
</dbReference>
<dbReference type="GO" id="GO:0004674">
    <property type="term" value="F:protein serine/threonine kinase activity"/>
    <property type="evidence" value="ECO:0007669"/>
    <property type="project" value="UniProtKB-KW"/>
</dbReference>
<evidence type="ECO:0000256" key="7">
    <source>
        <dbReference type="SAM" id="Phobius"/>
    </source>
</evidence>
<reference evidence="9 10" key="1">
    <citation type="submission" date="2018-11" db="EMBL/GenBank/DDBJ databases">
        <authorList>
            <person name="Zhou Z."/>
            <person name="Wang G."/>
        </authorList>
    </citation>
    <scope>NUCLEOTIDE SEQUENCE [LARGE SCALE GENOMIC DNA]</scope>
    <source>
        <strain evidence="9 10">KCTC42998</strain>
    </source>
</reference>
<dbReference type="SUPFAM" id="SSF56112">
    <property type="entry name" value="Protein kinase-like (PK-like)"/>
    <property type="match status" value="1"/>
</dbReference>
<sequence length="433" mass="47273">MPTVSINTHFPGYEILGEIGRSNARVLKARHLASGDLVAIKHFALNTDAETLRRFRLESQLMTDIRHPNVVSVREVQLDMSMPFIVMEWIEGGSLRTLLGQQGQLDIPTTIRLGLQMAEAFKAIHPRGIIHRDIKPENILYRPLPSGELHFLLTDFGVARLREQTQTMTGQSLMTYEYASPEQFDNPKSVDVATDYYALGVVLYECLAGRVPFSMADNAGIATFMTHVLRTPPPALPLPAGQSLPPSLDTLLNWTLTKDPAERLSDVNELRLLLGQANVEQLQASRSGVRSAPVPGRTKAAPAPVVQQPTESEVSMPEEEPAAGPNWSWITLGLVAVAVLIGLFVFYKNQQNTGSSGIVPDSTVSVSDTSDSQRMTDDSTTDSSEEVPAEETMLPDSTETAPAIKTDSTPPVPPETKPDSTRAVPDSTRTPND</sequence>
<dbReference type="SMART" id="SM00220">
    <property type="entry name" value="S_TKc"/>
    <property type="match status" value="1"/>
</dbReference>
<keyword evidence="4 9" id="KW-0418">Kinase</keyword>
<evidence type="ECO:0000259" key="8">
    <source>
        <dbReference type="PROSITE" id="PS50011"/>
    </source>
</evidence>
<dbReference type="InterPro" id="IPR000719">
    <property type="entry name" value="Prot_kinase_dom"/>
</dbReference>
<name>A0A3P1CQT9_9BACT</name>
<evidence type="ECO:0000256" key="3">
    <source>
        <dbReference type="ARBA" id="ARBA00022741"/>
    </source>
</evidence>
<feature type="compositionally biased region" description="Low complexity" evidence="6">
    <location>
        <begin position="361"/>
        <end position="372"/>
    </location>
</feature>
<dbReference type="PROSITE" id="PS50011">
    <property type="entry name" value="PROTEIN_KINASE_DOM"/>
    <property type="match status" value="1"/>
</dbReference>
<accession>A0A3P1CQT9</accession>
<feature type="transmembrane region" description="Helical" evidence="7">
    <location>
        <begin position="327"/>
        <end position="347"/>
    </location>
</feature>
<evidence type="ECO:0000256" key="6">
    <source>
        <dbReference type="SAM" id="MobiDB-lite"/>
    </source>
</evidence>
<evidence type="ECO:0000313" key="9">
    <source>
        <dbReference type="EMBL" id="RRB15446.1"/>
    </source>
</evidence>
<keyword evidence="7" id="KW-0472">Membrane</keyword>
<comment type="caution">
    <text evidence="9">The sequence shown here is derived from an EMBL/GenBank/DDBJ whole genome shotgun (WGS) entry which is preliminary data.</text>
</comment>
<feature type="region of interest" description="Disordered" evidence="6">
    <location>
        <begin position="352"/>
        <end position="433"/>
    </location>
</feature>
<dbReference type="InterPro" id="IPR011009">
    <property type="entry name" value="Kinase-like_dom_sf"/>
</dbReference>
<evidence type="ECO:0000256" key="4">
    <source>
        <dbReference type="ARBA" id="ARBA00022777"/>
    </source>
</evidence>
<dbReference type="InterPro" id="IPR050660">
    <property type="entry name" value="NEK_Ser/Thr_kinase"/>
</dbReference>
<dbReference type="CDD" id="cd14014">
    <property type="entry name" value="STKc_PknB_like"/>
    <property type="match status" value="1"/>
</dbReference>
<dbReference type="RefSeq" id="WP_124907050.1">
    <property type="nucleotide sequence ID" value="NZ_RQJP01000002.1"/>
</dbReference>
<dbReference type="OrthoDB" id="9813021at2"/>
<evidence type="ECO:0000256" key="2">
    <source>
        <dbReference type="ARBA" id="ARBA00022679"/>
    </source>
</evidence>
<dbReference type="PROSITE" id="PS00108">
    <property type="entry name" value="PROTEIN_KINASE_ST"/>
    <property type="match status" value="1"/>
</dbReference>
<protein>
    <recommendedName>
        <fullName evidence="1">non-specific serine/threonine protein kinase</fullName>
        <ecNumber evidence="1">2.7.11.1</ecNumber>
    </recommendedName>
</protein>
<keyword evidence="10" id="KW-1185">Reference proteome</keyword>
<dbReference type="PANTHER" id="PTHR43671">
    <property type="entry name" value="SERINE/THREONINE-PROTEIN KINASE NEK"/>
    <property type="match status" value="1"/>
</dbReference>
<dbReference type="AlphaFoldDB" id="A0A3P1CQT9"/>
<keyword evidence="3" id="KW-0547">Nucleotide-binding</keyword>
<keyword evidence="5" id="KW-0067">ATP-binding</keyword>
<feature type="compositionally biased region" description="Acidic residues" evidence="6">
    <location>
        <begin position="379"/>
        <end position="389"/>
    </location>
</feature>
<dbReference type="Gene3D" id="1.10.510.10">
    <property type="entry name" value="Transferase(Phosphotransferase) domain 1"/>
    <property type="match status" value="1"/>
</dbReference>
<evidence type="ECO:0000256" key="1">
    <source>
        <dbReference type="ARBA" id="ARBA00012513"/>
    </source>
</evidence>
<evidence type="ECO:0000256" key="5">
    <source>
        <dbReference type="ARBA" id="ARBA00022840"/>
    </source>
</evidence>
<evidence type="ECO:0000313" key="10">
    <source>
        <dbReference type="Proteomes" id="UP000274271"/>
    </source>
</evidence>
<keyword evidence="7" id="KW-0812">Transmembrane</keyword>
<keyword evidence="7" id="KW-1133">Transmembrane helix</keyword>
<dbReference type="EC" id="2.7.11.1" evidence="1"/>
<dbReference type="InterPro" id="IPR008271">
    <property type="entry name" value="Ser/Thr_kinase_AS"/>
</dbReference>
<feature type="region of interest" description="Disordered" evidence="6">
    <location>
        <begin position="284"/>
        <end position="322"/>
    </location>
</feature>
<feature type="domain" description="Protein kinase" evidence="8">
    <location>
        <begin position="13"/>
        <end position="279"/>
    </location>
</feature>